<protein>
    <submittedName>
        <fullName evidence="2">Uncharacterized protein</fullName>
    </submittedName>
</protein>
<comment type="caution">
    <text evidence="2">The sequence shown here is derived from an EMBL/GenBank/DDBJ whole genome shotgun (WGS) entry which is preliminary data.</text>
</comment>
<feature type="region of interest" description="Disordered" evidence="1">
    <location>
        <begin position="38"/>
        <end position="77"/>
    </location>
</feature>
<name>A0AAV5FPW7_ELECO</name>
<proteinExistence type="predicted"/>
<evidence type="ECO:0000313" key="2">
    <source>
        <dbReference type="EMBL" id="GJN37016.1"/>
    </source>
</evidence>
<dbReference type="AlphaFoldDB" id="A0AAV5FPW7"/>
<dbReference type="Proteomes" id="UP001054889">
    <property type="component" value="Unassembled WGS sequence"/>
</dbReference>
<reference evidence="2" key="2">
    <citation type="submission" date="2021-12" db="EMBL/GenBank/DDBJ databases">
        <title>Resequencing data analysis of finger millet.</title>
        <authorList>
            <person name="Hatakeyama M."/>
            <person name="Aluri S."/>
            <person name="Balachadran M.T."/>
            <person name="Sivarajan S.R."/>
            <person name="Poveda L."/>
            <person name="Shimizu-Inatsugi R."/>
            <person name="Schlapbach R."/>
            <person name="Sreeman S.M."/>
            <person name="Shimizu K.K."/>
        </authorList>
    </citation>
    <scope>NUCLEOTIDE SEQUENCE</scope>
</reference>
<keyword evidence="3" id="KW-1185">Reference proteome</keyword>
<accession>A0AAV5FPW7</accession>
<sequence>MSGDGTNPETETIKLDRILAQLTSLTTRLDRHDERIVRMEKFQSGENSSPPPPHPHRSSTTGAVMTAAGTRRTYPRSTSRALMNRLTRCRGSTNVCRISTACAL</sequence>
<dbReference type="EMBL" id="BQKI01000092">
    <property type="protein sequence ID" value="GJN37016.1"/>
    <property type="molecule type" value="Genomic_DNA"/>
</dbReference>
<reference evidence="2" key="1">
    <citation type="journal article" date="2018" name="DNA Res.">
        <title>Multiple hybrid de novo genome assembly of finger millet, an orphan allotetraploid crop.</title>
        <authorList>
            <person name="Hatakeyama M."/>
            <person name="Aluri S."/>
            <person name="Balachadran M.T."/>
            <person name="Sivarajan S.R."/>
            <person name="Patrignani A."/>
            <person name="Gruter S."/>
            <person name="Poveda L."/>
            <person name="Shimizu-Inatsugi R."/>
            <person name="Baeten J."/>
            <person name="Francoijs K.J."/>
            <person name="Nataraja K.N."/>
            <person name="Reddy Y.A.N."/>
            <person name="Phadnis S."/>
            <person name="Ravikumar R.L."/>
            <person name="Schlapbach R."/>
            <person name="Sreeman S.M."/>
            <person name="Shimizu K.K."/>
        </authorList>
    </citation>
    <scope>NUCLEOTIDE SEQUENCE</scope>
</reference>
<gene>
    <name evidence="2" type="primary">gb25932</name>
    <name evidence="2" type="ORF">PR202_gb25932</name>
</gene>
<organism evidence="2 3">
    <name type="scientific">Eleusine coracana subsp. coracana</name>
    <dbReference type="NCBI Taxonomy" id="191504"/>
    <lineage>
        <taxon>Eukaryota</taxon>
        <taxon>Viridiplantae</taxon>
        <taxon>Streptophyta</taxon>
        <taxon>Embryophyta</taxon>
        <taxon>Tracheophyta</taxon>
        <taxon>Spermatophyta</taxon>
        <taxon>Magnoliopsida</taxon>
        <taxon>Liliopsida</taxon>
        <taxon>Poales</taxon>
        <taxon>Poaceae</taxon>
        <taxon>PACMAD clade</taxon>
        <taxon>Chloridoideae</taxon>
        <taxon>Cynodonteae</taxon>
        <taxon>Eleusininae</taxon>
        <taxon>Eleusine</taxon>
    </lineage>
</organism>
<evidence type="ECO:0000313" key="3">
    <source>
        <dbReference type="Proteomes" id="UP001054889"/>
    </source>
</evidence>
<evidence type="ECO:0000256" key="1">
    <source>
        <dbReference type="SAM" id="MobiDB-lite"/>
    </source>
</evidence>